<dbReference type="EMBL" id="JBOK01000001">
    <property type="protein sequence ID" value="EXU81778.1"/>
    <property type="molecule type" value="Genomic_DNA"/>
</dbReference>
<dbReference type="CDD" id="cd05242">
    <property type="entry name" value="SDR_a8"/>
    <property type="match status" value="1"/>
</dbReference>
<dbReference type="RefSeq" id="WP_043377856.1">
    <property type="nucleotide sequence ID" value="NZ_JBOK01000001.1"/>
</dbReference>
<feature type="domain" description="DUF1731" evidence="3">
    <location>
        <begin position="249"/>
        <end position="295"/>
    </location>
</feature>
<gene>
    <name evidence="4" type="ORF">AX13_00545</name>
</gene>
<proteinExistence type="inferred from homology"/>
<evidence type="ECO:0000313" key="5">
    <source>
        <dbReference type="Proteomes" id="UP000020766"/>
    </source>
</evidence>
<dbReference type="SUPFAM" id="SSF51735">
    <property type="entry name" value="NAD(P)-binding Rossmann-fold domains"/>
    <property type="match status" value="1"/>
</dbReference>
<evidence type="ECO:0000313" key="4">
    <source>
        <dbReference type="EMBL" id="EXU81778.1"/>
    </source>
</evidence>
<dbReference type="InterPro" id="IPR001509">
    <property type="entry name" value="Epimerase_deHydtase"/>
</dbReference>
<dbReference type="InterPro" id="IPR036291">
    <property type="entry name" value="NAD(P)-bd_dom_sf"/>
</dbReference>
<reference evidence="4 5" key="1">
    <citation type="submission" date="2014-01" db="EMBL/GenBank/DDBJ databases">
        <title>Interspecies Systems Biology Uncovers Metabolites Affecting C. elegans Gene Expression and Life History Traits.</title>
        <authorList>
            <person name="Watson E."/>
            <person name="Macneil L.T."/>
            <person name="Ritter A.D."/>
            <person name="Yilmaz L.S."/>
            <person name="Rosebrock A.P."/>
            <person name="Caudy A.A."/>
            <person name="Walhout A.J."/>
        </authorList>
    </citation>
    <scope>NUCLEOTIDE SEQUENCE [LARGE SCALE GENOMIC DNA]</scope>
    <source>
        <strain evidence="4 5">DA1877</strain>
    </source>
</reference>
<accession>A0A014NQL7</accession>
<comment type="caution">
    <text evidence="4">The sequence shown here is derived from an EMBL/GenBank/DDBJ whole genome shotgun (WGS) entry which is preliminary data.</text>
</comment>
<dbReference type="Gene3D" id="3.40.50.720">
    <property type="entry name" value="NAD(P)-binding Rossmann-like Domain"/>
    <property type="match status" value="1"/>
</dbReference>
<dbReference type="PANTHER" id="PTHR11092">
    <property type="entry name" value="SUGAR NUCLEOTIDE EPIMERASE RELATED"/>
    <property type="match status" value="1"/>
</dbReference>
<dbReference type="PANTHER" id="PTHR11092:SF0">
    <property type="entry name" value="EPIMERASE FAMILY PROTEIN SDR39U1"/>
    <property type="match status" value="1"/>
</dbReference>
<feature type="domain" description="NAD-dependent epimerase/dehydratase" evidence="2">
    <location>
        <begin position="3"/>
        <end position="221"/>
    </location>
</feature>
<sequence length="301" mass="32909">MRILLTGGTGLIGQALCQHWQRQGHELWVWSREPHKVAALCSGARGIAHLHELEGTSLDAVVNLAGAPIADRPWTASRRQVLWRSRVDLTRTLVDWMAQQPQPPRVLLSGSAVGWYGDRGDAWLDESSPAGATDFGSQLCIAWEQEAEHARRFGVRVALVRTAPVLAPRGGMLARLLPPFKLGLGGRLGDGQQWMPWIHLDDQVRLMDHLLHHADCSGPFNACAPEAVRNATFTQTLATALHRPAWLPAPAWALRIALGEMSVLLLGGQRLRPQRAQAAGFAWQHPTLAGALDQLLHPPGA</sequence>
<evidence type="ECO:0000259" key="3">
    <source>
        <dbReference type="Pfam" id="PF08338"/>
    </source>
</evidence>
<evidence type="ECO:0000256" key="1">
    <source>
        <dbReference type="ARBA" id="ARBA00009353"/>
    </source>
</evidence>
<dbReference type="AlphaFoldDB" id="A0A014NQL7"/>
<evidence type="ECO:0000259" key="2">
    <source>
        <dbReference type="Pfam" id="PF01370"/>
    </source>
</evidence>
<comment type="similarity">
    <text evidence="1">Belongs to the NAD(P)-dependent epimerase/dehydratase family. SDR39U1 subfamily.</text>
</comment>
<dbReference type="Pfam" id="PF01370">
    <property type="entry name" value="Epimerase"/>
    <property type="match status" value="1"/>
</dbReference>
<name>A0A014NQL7_9BURK</name>
<dbReference type="NCBIfam" id="TIGR01777">
    <property type="entry name" value="yfcH"/>
    <property type="match status" value="1"/>
</dbReference>
<dbReference type="InterPro" id="IPR013549">
    <property type="entry name" value="DUF1731"/>
</dbReference>
<dbReference type="PATRIC" id="fig|1457173.3.peg.108"/>
<protein>
    <submittedName>
        <fullName evidence="4">NAD-dependent dehydratase</fullName>
    </submittedName>
</protein>
<dbReference type="InterPro" id="IPR010099">
    <property type="entry name" value="SDR39U1"/>
</dbReference>
<dbReference type="Pfam" id="PF08338">
    <property type="entry name" value="DUF1731"/>
    <property type="match status" value="1"/>
</dbReference>
<keyword evidence="5" id="KW-1185">Reference proteome</keyword>
<dbReference type="Proteomes" id="UP000020766">
    <property type="component" value="Unassembled WGS sequence"/>
</dbReference>
<organism evidence="4 5">
    <name type="scientific">Comamonas aquatica DA1877</name>
    <dbReference type="NCBI Taxonomy" id="1457173"/>
    <lineage>
        <taxon>Bacteria</taxon>
        <taxon>Pseudomonadati</taxon>
        <taxon>Pseudomonadota</taxon>
        <taxon>Betaproteobacteria</taxon>
        <taxon>Burkholderiales</taxon>
        <taxon>Comamonadaceae</taxon>
        <taxon>Comamonas</taxon>
    </lineage>
</organism>